<dbReference type="RefSeq" id="WP_377433167.1">
    <property type="nucleotide sequence ID" value="NZ_JBHSPR010000085.1"/>
</dbReference>
<dbReference type="Proteomes" id="UP001596203">
    <property type="component" value="Unassembled WGS sequence"/>
</dbReference>
<keyword evidence="2" id="KW-1185">Reference proteome</keyword>
<protein>
    <recommendedName>
        <fullName evidence="3">Flavin reductase</fullName>
    </recommendedName>
</protein>
<accession>A0ABW1KPU4</accession>
<evidence type="ECO:0000313" key="2">
    <source>
        <dbReference type="Proteomes" id="UP001596203"/>
    </source>
</evidence>
<proteinExistence type="predicted"/>
<comment type="caution">
    <text evidence="1">The sequence shown here is derived from an EMBL/GenBank/DDBJ whole genome shotgun (WGS) entry which is preliminary data.</text>
</comment>
<evidence type="ECO:0000313" key="1">
    <source>
        <dbReference type="EMBL" id="MFC6023157.1"/>
    </source>
</evidence>
<gene>
    <name evidence="1" type="ORF">ACFP2T_44285</name>
</gene>
<evidence type="ECO:0008006" key="3">
    <source>
        <dbReference type="Google" id="ProtNLM"/>
    </source>
</evidence>
<sequence>MAVSHVAPEDHSPVRPEWNCSCGDRRWPCPRARELLLLTTDRLSLAMYAADWMTDAARDLPDVTPAELFERFMRWTRS</sequence>
<organism evidence="1 2">
    <name type="scientific">Plantactinospora solaniradicis</name>
    <dbReference type="NCBI Taxonomy" id="1723736"/>
    <lineage>
        <taxon>Bacteria</taxon>
        <taxon>Bacillati</taxon>
        <taxon>Actinomycetota</taxon>
        <taxon>Actinomycetes</taxon>
        <taxon>Micromonosporales</taxon>
        <taxon>Micromonosporaceae</taxon>
        <taxon>Plantactinospora</taxon>
    </lineage>
</organism>
<reference evidence="2" key="1">
    <citation type="journal article" date="2019" name="Int. J. Syst. Evol. Microbiol.">
        <title>The Global Catalogue of Microorganisms (GCM) 10K type strain sequencing project: providing services to taxonomists for standard genome sequencing and annotation.</title>
        <authorList>
            <consortium name="The Broad Institute Genomics Platform"/>
            <consortium name="The Broad Institute Genome Sequencing Center for Infectious Disease"/>
            <person name="Wu L."/>
            <person name="Ma J."/>
        </authorList>
    </citation>
    <scope>NUCLEOTIDE SEQUENCE [LARGE SCALE GENOMIC DNA]</scope>
    <source>
        <strain evidence="2">ZS-35-S2</strain>
    </source>
</reference>
<name>A0ABW1KPU4_9ACTN</name>
<dbReference type="EMBL" id="JBHSPR010000085">
    <property type="protein sequence ID" value="MFC6023157.1"/>
    <property type="molecule type" value="Genomic_DNA"/>
</dbReference>